<dbReference type="Pfam" id="PF24781">
    <property type="entry name" value="FANCA_helical"/>
    <property type="match status" value="1"/>
</dbReference>
<evidence type="ECO:0000259" key="1">
    <source>
        <dbReference type="Pfam" id="PF24781"/>
    </source>
</evidence>
<feature type="non-terminal residue" evidence="2">
    <location>
        <position position="1"/>
    </location>
</feature>
<feature type="domain" description="Fanconi anaemia group A protein helical" evidence="1">
    <location>
        <begin position="41"/>
        <end position="68"/>
    </location>
</feature>
<proteinExistence type="predicted"/>
<name>A0ABV0P8T8_9TELE</name>
<keyword evidence="3" id="KW-1185">Reference proteome</keyword>
<organism evidence="2 3">
    <name type="scientific">Goodea atripinnis</name>
    <dbReference type="NCBI Taxonomy" id="208336"/>
    <lineage>
        <taxon>Eukaryota</taxon>
        <taxon>Metazoa</taxon>
        <taxon>Chordata</taxon>
        <taxon>Craniata</taxon>
        <taxon>Vertebrata</taxon>
        <taxon>Euteleostomi</taxon>
        <taxon>Actinopterygii</taxon>
        <taxon>Neopterygii</taxon>
        <taxon>Teleostei</taxon>
        <taxon>Neoteleostei</taxon>
        <taxon>Acanthomorphata</taxon>
        <taxon>Ovalentaria</taxon>
        <taxon>Atherinomorphae</taxon>
        <taxon>Cyprinodontiformes</taxon>
        <taxon>Goodeidae</taxon>
        <taxon>Goodea</taxon>
    </lineage>
</organism>
<sequence>ESVEDMGLYEEVSDTGSSLQVTVTPTAWITTIVFSVFPQPQGQAAQDVEKAVSLFESTGRISATVMEAR</sequence>
<comment type="caution">
    <text evidence="2">The sequence shown here is derived from an EMBL/GenBank/DDBJ whole genome shotgun (WGS) entry which is preliminary data.</text>
</comment>
<reference evidence="2 3" key="1">
    <citation type="submission" date="2021-06" db="EMBL/GenBank/DDBJ databases">
        <authorList>
            <person name="Palmer J.M."/>
        </authorList>
    </citation>
    <scope>NUCLEOTIDE SEQUENCE [LARGE SCALE GENOMIC DNA]</scope>
    <source>
        <strain evidence="2 3">GA_2019</strain>
        <tissue evidence="2">Muscle</tissue>
    </source>
</reference>
<evidence type="ECO:0000313" key="3">
    <source>
        <dbReference type="Proteomes" id="UP001476798"/>
    </source>
</evidence>
<dbReference type="Proteomes" id="UP001476798">
    <property type="component" value="Unassembled WGS sequence"/>
</dbReference>
<accession>A0ABV0P8T8</accession>
<protein>
    <recommendedName>
        <fullName evidence="1">Fanconi anaemia group A protein helical domain-containing protein</fullName>
    </recommendedName>
</protein>
<dbReference type="InterPro" id="IPR055386">
    <property type="entry name" value="FANCA_helical"/>
</dbReference>
<dbReference type="EMBL" id="JAHRIO010064300">
    <property type="protein sequence ID" value="MEQ2179849.1"/>
    <property type="molecule type" value="Genomic_DNA"/>
</dbReference>
<evidence type="ECO:0000313" key="2">
    <source>
        <dbReference type="EMBL" id="MEQ2179849.1"/>
    </source>
</evidence>
<gene>
    <name evidence="2" type="ORF">GOODEAATRI_029395</name>
</gene>